<gene>
    <name evidence="1" type="ORF">MICAC_1430002</name>
</gene>
<name>I4FZ52_MICAE</name>
<dbReference type="HOGENOM" id="CLU_2538766_0_0_3"/>
<accession>I4FZ52</accession>
<evidence type="ECO:0000313" key="1">
    <source>
        <dbReference type="EMBL" id="CCI00963.1"/>
    </source>
</evidence>
<reference evidence="1 2" key="1">
    <citation type="submission" date="2012-04" db="EMBL/GenBank/DDBJ databases">
        <authorList>
            <person name="Genoscope - CEA"/>
        </authorList>
    </citation>
    <scope>NUCLEOTIDE SEQUENCE [LARGE SCALE GENOMIC DNA]</scope>
    <source>
        <strain evidence="1 2">9443</strain>
    </source>
</reference>
<proteinExistence type="predicted"/>
<dbReference type="AlphaFoldDB" id="I4FZ52"/>
<comment type="caution">
    <text evidence="1">The sequence shown here is derived from an EMBL/GenBank/DDBJ whole genome shotgun (WGS) entry which is preliminary data.</text>
</comment>
<sequence>MEQFLLFHAQVIGGVLNIFRGLDTMAENLEFSLRCVDALLGKALSLMTEVIIANFINNVYAFQYPTKNRCTILIQPSFAKLVF</sequence>
<protein>
    <submittedName>
        <fullName evidence="1">Uncharacterized protein</fullName>
    </submittedName>
</protein>
<dbReference type="Proteomes" id="UP000003480">
    <property type="component" value="Unassembled WGS sequence"/>
</dbReference>
<organism evidence="1 2">
    <name type="scientific">Microcystis aeruginosa PCC 9443</name>
    <dbReference type="NCBI Taxonomy" id="1160281"/>
    <lineage>
        <taxon>Bacteria</taxon>
        <taxon>Bacillati</taxon>
        <taxon>Cyanobacteriota</taxon>
        <taxon>Cyanophyceae</taxon>
        <taxon>Oscillatoriophycideae</taxon>
        <taxon>Chroococcales</taxon>
        <taxon>Microcystaceae</taxon>
        <taxon>Microcystis</taxon>
    </lineage>
</organism>
<evidence type="ECO:0000313" key="2">
    <source>
        <dbReference type="Proteomes" id="UP000003480"/>
    </source>
</evidence>
<dbReference type="EMBL" id="CAIJ01000050">
    <property type="protein sequence ID" value="CCI00963.1"/>
    <property type="molecule type" value="Genomic_DNA"/>
</dbReference>